<evidence type="ECO:0000313" key="3">
    <source>
        <dbReference type="Proteomes" id="UP001054837"/>
    </source>
</evidence>
<evidence type="ECO:0000313" key="2">
    <source>
        <dbReference type="EMBL" id="GIY86915.1"/>
    </source>
</evidence>
<dbReference type="EMBL" id="BPLQ01015260">
    <property type="protein sequence ID" value="GIY86915.1"/>
    <property type="molecule type" value="Genomic_DNA"/>
</dbReference>
<proteinExistence type="predicted"/>
<sequence>MIHRLRNSLNHPSHTLTKFISPCLQGRPCSLNEVRYVFSPGARHKARSSIKPGSGKARIPRIPDSTNDVLGYCCFFFSLSPCCLLSFGVELGVLLGSIRRMHRKQKTVCFWENRVLVATAQPSPTIPPIFLNPHLGSFLITSWFKNEKYVVSSHPDPPFT</sequence>
<keyword evidence="1" id="KW-1133">Transmembrane helix</keyword>
<keyword evidence="1" id="KW-0812">Transmembrane</keyword>
<reference evidence="2 3" key="1">
    <citation type="submission" date="2021-06" db="EMBL/GenBank/DDBJ databases">
        <title>Caerostris darwini draft genome.</title>
        <authorList>
            <person name="Kono N."/>
            <person name="Arakawa K."/>
        </authorList>
    </citation>
    <scope>NUCLEOTIDE SEQUENCE [LARGE SCALE GENOMIC DNA]</scope>
</reference>
<dbReference type="AlphaFoldDB" id="A0AAV4WY88"/>
<accession>A0AAV4WY88</accession>
<comment type="caution">
    <text evidence="2">The sequence shown here is derived from an EMBL/GenBank/DDBJ whole genome shotgun (WGS) entry which is preliminary data.</text>
</comment>
<organism evidence="2 3">
    <name type="scientific">Caerostris darwini</name>
    <dbReference type="NCBI Taxonomy" id="1538125"/>
    <lineage>
        <taxon>Eukaryota</taxon>
        <taxon>Metazoa</taxon>
        <taxon>Ecdysozoa</taxon>
        <taxon>Arthropoda</taxon>
        <taxon>Chelicerata</taxon>
        <taxon>Arachnida</taxon>
        <taxon>Araneae</taxon>
        <taxon>Araneomorphae</taxon>
        <taxon>Entelegynae</taxon>
        <taxon>Araneoidea</taxon>
        <taxon>Araneidae</taxon>
        <taxon>Caerostris</taxon>
    </lineage>
</organism>
<gene>
    <name evidence="2" type="ORF">CDAR_289741</name>
</gene>
<keyword evidence="3" id="KW-1185">Reference proteome</keyword>
<keyword evidence="1" id="KW-0472">Membrane</keyword>
<feature type="transmembrane region" description="Helical" evidence="1">
    <location>
        <begin position="69"/>
        <end position="96"/>
    </location>
</feature>
<name>A0AAV4WY88_9ARAC</name>
<evidence type="ECO:0000256" key="1">
    <source>
        <dbReference type="SAM" id="Phobius"/>
    </source>
</evidence>
<protein>
    <recommendedName>
        <fullName evidence="4">Cytochrome c biogenesis B</fullName>
    </recommendedName>
</protein>
<dbReference type="Proteomes" id="UP001054837">
    <property type="component" value="Unassembled WGS sequence"/>
</dbReference>
<evidence type="ECO:0008006" key="4">
    <source>
        <dbReference type="Google" id="ProtNLM"/>
    </source>
</evidence>